<dbReference type="SUPFAM" id="SSF46689">
    <property type="entry name" value="Homeodomain-like"/>
    <property type="match status" value="1"/>
</dbReference>
<dbReference type="PANTHER" id="PTHR34849">
    <property type="entry name" value="SSL5025 PROTEIN"/>
    <property type="match status" value="1"/>
</dbReference>
<sequence>MESIISRITVDPTVCHGKPTIRGSRLMVATILELLSAEMTYDELMEDYPSLQKEDIQACLLYR</sequence>
<name>A0A939K233_9BACT</name>
<dbReference type="InterPro" id="IPR036388">
    <property type="entry name" value="WH-like_DNA-bd_sf"/>
</dbReference>
<evidence type="ECO:0000313" key="1">
    <source>
        <dbReference type="EMBL" id="MBO0932890.1"/>
    </source>
</evidence>
<comment type="caution">
    <text evidence="1">The sequence shown here is derived from an EMBL/GenBank/DDBJ whole genome shotgun (WGS) entry which is preliminary data.</text>
</comment>
<protein>
    <submittedName>
        <fullName evidence="1">DUF433 domain-containing protein</fullName>
    </submittedName>
</protein>
<dbReference type="Proteomes" id="UP000664795">
    <property type="component" value="Unassembled WGS sequence"/>
</dbReference>
<gene>
    <name evidence="1" type="ORF">J2I48_17910</name>
</gene>
<dbReference type="AlphaFoldDB" id="A0A939K233"/>
<dbReference type="InterPro" id="IPR007367">
    <property type="entry name" value="DUF433"/>
</dbReference>
<dbReference type="InterPro" id="IPR009057">
    <property type="entry name" value="Homeodomain-like_sf"/>
</dbReference>
<reference evidence="1 2" key="1">
    <citation type="submission" date="2021-03" db="EMBL/GenBank/DDBJ databases">
        <title>Fibrella sp. HMF5036 genome sequencing and assembly.</title>
        <authorList>
            <person name="Kang H."/>
            <person name="Kim H."/>
            <person name="Bae S."/>
            <person name="Joh K."/>
        </authorList>
    </citation>
    <scope>NUCLEOTIDE SEQUENCE [LARGE SCALE GENOMIC DNA]</scope>
    <source>
        <strain evidence="1 2">HMF5036</strain>
    </source>
</reference>
<dbReference type="Pfam" id="PF04255">
    <property type="entry name" value="DUF433"/>
    <property type="match status" value="1"/>
</dbReference>
<evidence type="ECO:0000313" key="2">
    <source>
        <dbReference type="Proteomes" id="UP000664795"/>
    </source>
</evidence>
<dbReference type="EMBL" id="JAFMYU010000015">
    <property type="protein sequence ID" value="MBO0932890.1"/>
    <property type="molecule type" value="Genomic_DNA"/>
</dbReference>
<keyword evidence="2" id="KW-1185">Reference proteome</keyword>
<dbReference type="PANTHER" id="PTHR34849:SF3">
    <property type="entry name" value="SSR2962 PROTEIN"/>
    <property type="match status" value="1"/>
</dbReference>
<proteinExistence type="predicted"/>
<organism evidence="1 2">
    <name type="scientific">Fibrella aquatilis</name>
    <dbReference type="NCBI Taxonomy" id="2817059"/>
    <lineage>
        <taxon>Bacteria</taxon>
        <taxon>Pseudomonadati</taxon>
        <taxon>Bacteroidota</taxon>
        <taxon>Cytophagia</taxon>
        <taxon>Cytophagales</taxon>
        <taxon>Spirosomataceae</taxon>
        <taxon>Fibrella</taxon>
    </lineage>
</organism>
<accession>A0A939K233</accession>
<dbReference type="Gene3D" id="1.10.10.10">
    <property type="entry name" value="Winged helix-like DNA-binding domain superfamily/Winged helix DNA-binding domain"/>
    <property type="match status" value="1"/>
</dbReference>
<dbReference type="RefSeq" id="WP_207336851.1">
    <property type="nucleotide sequence ID" value="NZ_JAFMYU010000015.1"/>
</dbReference>